<dbReference type="OrthoDB" id="3211671at2759"/>
<evidence type="ECO:0000259" key="1">
    <source>
        <dbReference type="Pfam" id="PF24626"/>
    </source>
</evidence>
<organism evidence="2 3">
    <name type="scientific">Coprinopsis marcescibilis</name>
    <name type="common">Agaric fungus</name>
    <name type="synonym">Psathyrella marcescibilis</name>
    <dbReference type="NCBI Taxonomy" id="230819"/>
    <lineage>
        <taxon>Eukaryota</taxon>
        <taxon>Fungi</taxon>
        <taxon>Dikarya</taxon>
        <taxon>Basidiomycota</taxon>
        <taxon>Agaricomycotina</taxon>
        <taxon>Agaricomycetes</taxon>
        <taxon>Agaricomycetidae</taxon>
        <taxon>Agaricales</taxon>
        <taxon>Agaricineae</taxon>
        <taxon>Psathyrellaceae</taxon>
        <taxon>Coprinopsis</taxon>
    </lineage>
</organism>
<dbReference type="Proteomes" id="UP000307440">
    <property type="component" value="Unassembled WGS sequence"/>
</dbReference>
<dbReference type="EMBL" id="ML210512">
    <property type="protein sequence ID" value="TFK17429.1"/>
    <property type="molecule type" value="Genomic_DNA"/>
</dbReference>
<name>A0A5C3KBI9_COPMA</name>
<evidence type="ECO:0000313" key="3">
    <source>
        <dbReference type="Proteomes" id="UP000307440"/>
    </source>
</evidence>
<keyword evidence="3" id="KW-1185">Reference proteome</keyword>
<reference evidence="2 3" key="1">
    <citation type="journal article" date="2019" name="Nat. Ecol. Evol.">
        <title>Megaphylogeny resolves global patterns of mushroom evolution.</title>
        <authorList>
            <person name="Varga T."/>
            <person name="Krizsan K."/>
            <person name="Foldi C."/>
            <person name="Dima B."/>
            <person name="Sanchez-Garcia M."/>
            <person name="Sanchez-Ramirez S."/>
            <person name="Szollosi G.J."/>
            <person name="Szarkandi J.G."/>
            <person name="Papp V."/>
            <person name="Albert L."/>
            <person name="Andreopoulos W."/>
            <person name="Angelini C."/>
            <person name="Antonin V."/>
            <person name="Barry K.W."/>
            <person name="Bougher N.L."/>
            <person name="Buchanan P."/>
            <person name="Buyck B."/>
            <person name="Bense V."/>
            <person name="Catcheside P."/>
            <person name="Chovatia M."/>
            <person name="Cooper J."/>
            <person name="Damon W."/>
            <person name="Desjardin D."/>
            <person name="Finy P."/>
            <person name="Geml J."/>
            <person name="Haridas S."/>
            <person name="Hughes K."/>
            <person name="Justo A."/>
            <person name="Karasinski D."/>
            <person name="Kautmanova I."/>
            <person name="Kiss B."/>
            <person name="Kocsube S."/>
            <person name="Kotiranta H."/>
            <person name="LaButti K.M."/>
            <person name="Lechner B.E."/>
            <person name="Liimatainen K."/>
            <person name="Lipzen A."/>
            <person name="Lukacs Z."/>
            <person name="Mihaltcheva S."/>
            <person name="Morgado L.N."/>
            <person name="Niskanen T."/>
            <person name="Noordeloos M.E."/>
            <person name="Ohm R.A."/>
            <person name="Ortiz-Santana B."/>
            <person name="Ovrebo C."/>
            <person name="Racz N."/>
            <person name="Riley R."/>
            <person name="Savchenko A."/>
            <person name="Shiryaev A."/>
            <person name="Soop K."/>
            <person name="Spirin V."/>
            <person name="Szebenyi C."/>
            <person name="Tomsovsky M."/>
            <person name="Tulloss R.E."/>
            <person name="Uehling J."/>
            <person name="Grigoriev I.V."/>
            <person name="Vagvolgyi C."/>
            <person name="Papp T."/>
            <person name="Martin F.M."/>
            <person name="Miettinen O."/>
            <person name="Hibbett D.S."/>
            <person name="Nagy L.G."/>
        </authorList>
    </citation>
    <scope>NUCLEOTIDE SEQUENCE [LARGE SCALE GENOMIC DNA]</scope>
    <source>
        <strain evidence="2 3">CBS 121175</strain>
    </source>
</reference>
<gene>
    <name evidence="2" type="ORF">FA15DRAFT_550878</name>
</gene>
<dbReference type="Pfam" id="PF24626">
    <property type="entry name" value="SH3_Tf2-1"/>
    <property type="match status" value="1"/>
</dbReference>
<protein>
    <recommendedName>
        <fullName evidence="1">Tf2-1-like SH3-like domain-containing protein</fullName>
    </recommendedName>
</protein>
<evidence type="ECO:0000313" key="2">
    <source>
        <dbReference type="EMBL" id="TFK17429.1"/>
    </source>
</evidence>
<feature type="non-terminal residue" evidence="2">
    <location>
        <position position="1"/>
    </location>
</feature>
<sequence length="60" mass="7141">KFIGPYQILRDFHNNSYKVDLPARMKQQGIHDVFHAAKLRVHVPNDNRLFPGRVDNQIWE</sequence>
<accession>A0A5C3KBI9</accession>
<dbReference type="InterPro" id="IPR056924">
    <property type="entry name" value="SH3_Tf2-1"/>
</dbReference>
<feature type="domain" description="Tf2-1-like SH3-like" evidence="1">
    <location>
        <begin position="1"/>
        <end position="40"/>
    </location>
</feature>
<dbReference type="STRING" id="230819.A0A5C3KBI9"/>
<feature type="non-terminal residue" evidence="2">
    <location>
        <position position="60"/>
    </location>
</feature>
<dbReference type="AlphaFoldDB" id="A0A5C3KBI9"/>
<proteinExistence type="predicted"/>